<reference evidence="14" key="1">
    <citation type="submission" date="2022-11" db="UniProtKB">
        <authorList>
            <consortium name="WormBaseParasite"/>
        </authorList>
    </citation>
    <scope>IDENTIFICATION</scope>
</reference>
<evidence type="ECO:0000256" key="8">
    <source>
        <dbReference type="ARBA" id="ARBA00022723"/>
    </source>
</evidence>
<keyword evidence="9" id="KW-0255">Endonuclease</keyword>
<keyword evidence="8" id="KW-0479">Metal-binding</keyword>
<evidence type="ECO:0000256" key="10">
    <source>
        <dbReference type="ARBA" id="ARBA00022801"/>
    </source>
</evidence>
<evidence type="ECO:0000256" key="1">
    <source>
        <dbReference type="ARBA" id="ARBA00000077"/>
    </source>
</evidence>
<evidence type="ECO:0000256" key="5">
    <source>
        <dbReference type="ARBA" id="ARBA00012180"/>
    </source>
</evidence>
<accession>A0A915DL85</accession>
<dbReference type="AlphaFoldDB" id="A0A915DL85"/>
<evidence type="ECO:0000256" key="2">
    <source>
        <dbReference type="ARBA" id="ARBA00001946"/>
    </source>
</evidence>
<dbReference type="InterPro" id="IPR011320">
    <property type="entry name" value="RNase_H1_N"/>
</dbReference>
<sequence>MPFYAVARGHTVGIYHSWGDCEKMVKGFKGAKYKKFNSKEEAEGFVDEHKSVTTQLTSTSNHVASSSSVGIRTKFKIDITETNGVHGKKRKHEDVTHENSLVKNVRALVPSVFAPKKPKPGSSVSDERSANIPIVYTDGACSNNGKRWGSNAAKAGYGVFWGDGHPDNTSAPVEGEATNNRAEYTAVIIALQQAILCS</sequence>
<dbReference type="InterPro" id="IPR009027">
    <property type="entry name" value="Ribosomal_bL9/RNase_H1_N"/>
</dbReference>
<evidence type="ECO:0000256" key="3">
    <source>
        <dbReference type="ARBA" id="ARBA00004065"/>
    </source>
</evidence>
<comment type="catalytic activity">
    <reaction evidence="1">
        <text>Endonucleolytic cleavage to 5'-phosphomonoester.</text>
        <dbReference type="EC" id="3.1.26.4"/>
    </reaction>
</comment>
<dbReference type="FunFam" id="3.40.970.10:FF:000002">
    <property type="entry name" value="Ribonuclease H"/>
    <property type="match status" value="1"/>
</dbReference>
<dbReference type="SUPFAM" id="SSF55658">
    <property type="entry name" value="L9 N-domain-like"/>
    <property type="match status" value="1"/>
</dbReference>
<proteinExistence type="inferred from homology"/>
<dbReference type="InterPro" id="IPR002156">
    <property type="entry name" value="RNaseH_domain"/>
</dbReference>
<evidence type="ECO:0000256" key="6">
    <source>
        <dbReference type="ARBA" id="ARBA00017721"/>
    </source>
</evidence>
<dbReference type="Pfam" id="PF01693">
    <property type="entry name" value="Cauli_VI"/>
    <property type="match status" value="1"/>
</dbReference>
<keyword evidence="7" id="KW-0540">Nuclease</keyword>
<comment type="similarity">
    <text evidence="4">Belongs to the RNase H family.</text>
</comment>
<evidence type="ECO:0000256" key="4">
    <source>
        <dbReference type="ARBA" id="ARBA00005300"/>
    </source>
</evidence>
<keyword evidence="13" id="KW-1185">Reference proteome</keyword>
<feature type="domain" description="RNase H type-1" evidence="12">
    <location>
        <begin position="129"/>
        <end position="198"/>
    </location>
</feature>
<dbReference type="Gene3D" id="3.40.970.10">
    <property type="entry name" value="Ribonuclease H1, N-terminal domain"/>
    <property type="match status" value="1"/>
</dbReference>
<dbReference type="GO" id="GO:0003676">
    <property type="term" value="F:nucleic acid binding"/>
    <property type="evidence" value="ECO:0007669"/>
    <property type="project" value="InterPro"/>
</dbReference>
<dbReference type="PANTHER" id="PTHR10642">
    <property type="entry name" value="RIBONUCLEASE H1"/>
    <property type="match status" value="1"/>
</dbReference>
<evidence type="ECO:0000256" key="7">
    <source>
        <dbReference type="ARBA" id="ARBA00022722"/>
    </source>
</evidence>
<dbReference type="PROSITE" id="PS50879">
    <property type="entry name" value="RNASE_H_1"/>
    <property type="match status" value="1"/>
</dbReference>
<dbReference type="GO" id="GO:0004523">
    <property type="term" value="F:RNA-DNA hybrid ribonuclease activity"/>
    <property type="evidence" value="ECO:0007669"/>
    <property type="project" value="UniProtKB-EC"/>
</dbReference>
<comment type="function">
    <text evidence="3">Endonuclease that specifically degrades the RNA of RNA-DNA hybrids.</text>
</comment>
<dbReference type="Pfam" id="PF00075">
    <property type="entry name" value="RNase_H"/>
    <property type="match status" value="1"/>
</dbReference>
<evidence type="ECO:0000259" key="12">
    <source>
        <dbReference type="PROSITE" id="PS50879"/>
    </source>
</evidence>
<dbReference type="EC" id="3.1.26.4" evidence="5"/>
<comment type="cofactor">
    <cofactor evidence="2">
        <name>Mg(2+)</name>
        <dbReference type="ChEBI" id="CHEBI:18420"/>
    </cofactor>
</comment>
<name>A0A915DL85_9BILA</name>
<evidence type="ECO:0000256" key="11">
    <source>
        <dbReference type="ARBA" id="ARBA00022842"/>
    </source>
</evidence>
<dbReference type="InterPro" id="IPR037056">
    <property type="entry name" value="RNase_H1_N_sf"/>
</dbReference>
<protein>
    <recommendedName>
        <fullName evidence="6">Ribonuclease H</fullName>
        <ecNumber evidence="5">3.1.26.4</ecNumber>
    </recommendedName>
</protein>
<dbReference type="InterPro" id="IPR036397">
    <property type="entry name" value="RNaseH_sf"/>
</dbReference>
<evidence type="ECO:0000313" key="14">
    <source>
        <dbReference type="WBParaSite" id="jg20760"/>
    </source>
</evidence>
<evidence type="ECO:0000256" key="9">
    <source>
        <dbReference type="ARBA" id="ARBA00022759"/>
    </source>
</evidence>
<dbReference type="InterPro" id="IPR050092">
    <property type="entry name" value="RNase_H"/>
</dbReference>
<dbReference type="PANTHER" id="PTHR10642:SF26">
    <property type="entry name" value="RIBONUCLEASE H1"/>
    <property type="match status" value="1"/>
</dbReference>
<dbReference type="GO" id="GO:0046872">
    <property type="term" value="F:metal ion binding"/>
    <property type="evidence" value="ECO:0007669"/>
    <property type="project" value="UniProtKB-KW"/>
</dbReference>
<dbReference type="WBParaSite" id="jg20760">
    <property type="protein sequence ID" value="jg20760"/>
    <property type="gene ID" value="jg20760"/>
</dbReference>
<dbReference type="InterPro" id="IPR012337">
    <property type="entry name" value="RNaseH-like_sf"/>
</dbReference>
<dbReference type="SUPFAM" id="SSF53098">
    <property type="entry name" value="Ribonuclease H-like"/>
    <property type="match status" value="1"/>
</dbReference>
<keyword evidence="10" id="KW-0378">Hydrolase</keyword>
<keyword evidence="11" id="KW-0460">Magnesium</keyword>
<evidence type="ECO:0000313" key="13">
    <source>
        <dbReference type="Proteomes" id="UP000887574"/>
    </source>
</evidence>
<organism evidence="13 14">
    <name type="scientific">Ditylenchus dipsaci</name>
    <dbReference type="NCBI Taxonomy" id="166011"/>
    <lineage>
        <taxon>Eukaryota</taxon>
        <taxon>Metazoa</taxon>
        <taxon>Ecdysozoa</taxon>
        <taxon>Nematoda</taxon>
        <taxon>Chromadorea</taxon>
        <taxon>Rhabditida</taxon>
        <taxon>Tylenchina</taxon>
        <taxon>Tylenchomorpha</taxon>
        <taxon>Sphaerularioidea</taxon>
        <taxon>Anguinidae</taxon>
        <taxon>Anguininae</taxon>
        <taxon>Ditylenchus</taxon>
    </lineage>
</organism>
<dbReference type="Gene3D" id="3.30.420.10">
    <property type="entry name" value="Ribonuclease H-like superfamily/Ribonuclease H"/>
    <property type="match status" value="1"/>
</dbReference>
<dbReference type="GO" id="GO:0043137">
    <property type="term" value="P:DNA replication, removal of RNA primer"/>
    <property type="evidence" value="ECO:0007669"/>
    <property type="project" value="TreeGrafter"/>
</dbReference>
<dbReference type="Proteomes" id="UP000887574">
    <property type="component" value="Unplaced"/>
</dbReference>